<dbReference type="AlphaFoldDB" id="A0A5C6CF97"/>
<keyword evidence="1" id="KW-0732">Signal</keyword>
<evidence type="ECO:0000313" key="2">
    <source>
        <dbReference type="EMBL" id="TWU22792.1"/>
    </source>
</evidence>
<feature type="signal peptide" evidence="1">
    <location>
        <begin position="1"/>
        <end position="22"/>
    </location>
</feature>
<evidence type="ECO:0000256" key="1">
    <source>
        <dbReference type="SAM" id="SignalP"/>
    </source>
</evidence>
<reference evidence="2 3" key="1">
    <citation type="submission" date="2019-02" db="EMBL/GenBank/DDBJ databases">
        <title>Deep-cultivation of Planctomycetes and their phenomic and genomic characterization uncovers novel biology.</title>
        <authorList>
            <person name="Wiegand S."/>
            <person name="Jogler M."/>
            <person name="Boedeker C."/>
            <person name="Pinto D."/>
            <person name="Vollmers J."/>
            <person name="Rivas-Marin E."/>
            <person name="Kohn T."/>
            <person name="Peeters S.H."/>
            <person name="Heuer A."/>
            <person name="Rast P."/>
            <person name="Oberbeckmann S."/>
            <person name="Bunk B."/>
            <person name="Jeske O."/>
            <person name="Meyerdierks A."/>
            <person name="Storesund J.E."/>
            <person name="Kallscheuer N."/>
            <person name="Luecker S."/>
            <person name="Lage O.M."/>
            <person name="Pohl T."/>
            <person name="Merkel B.J."/>
            <person name="Hornburger P."/>
            <person name="Mueller R.-W."/>
            <person name="Bruemmer F."/>
            <person name="Labrenz M."/>
            <person name="Spormann A.M."/>
            <person name="Op Den Camp H."/>
            <person name="Overmann J."/>
            <person name="Amann R."/>
            <person name="Jetten M.S.M."/>
            <person name="Mascher T."/>
            <person name="Medema M.H."/>
            <person name="Devos D.P."/>
            <person name="Kaster A.-K."/>
            <person name="Ovreas L."/>
            <person name="Rohde M."/>
            <person name="Galperin M.Y."/>
            <person name="Jogler C."/>
        </authorList>
    </citation>
    <scope>NUCLEOTIDE SEQUENCE [LARGE SCALE GENOMIC DNA]</scope>
    <source>
        <strain evidence="2 3">Pla144</strain>
    </source>
</reference>
<accession>A0A5C6CF97</accession>
<organism evidence="2 3">
    <name type="scientific">Bythopirellula polymerisocia</name>
    <dbReference type="NCBI Taxonomy" id="2528003"/>
    <lineage>
        <taxon>Bacteria</taxon>
        <taxon>Pseudomonadati</taxon>
        <taxon>Planctomycetota</taxon>
        <taxon>Planctomycetia</taxon>
        <taxon>Pirellulales</taxon>
        <taxon>Lacipirellulaceae</taxon>
        <taxon>Bythopirellula</taxon>
    </lineage>
</organism>
<dbReference type="Proteomes" id="UP000318437">
    <property type="component" value="Unassembled WGS sequence"/>
</dbReference>
<gene>
    <name evidence="2" type="ORF">Pla144_42530</name>
</gene>
<feature type="chain" id="PRO_5022824534" description="PEP-CTERM protein-sorting domain-containing protein" evidence="1">
    <location>
        <begin position="23"/>
        <end position="266"/>
    </location>
</feature>
<proteinExistence type="predicted"/>
<dbReference type="NCBIfam" id="TIGR02595">
    <property type="entry name" value="PEP_CTERM"/>
    <property type="match status" value="1"/>
</dbReference>
<comment type="caution">
    <text evidence="2">The sequence shown here is derived from an EMBL/GenBank/DDBJ whole genome shotgun (WGS) entry which is preliminary data.</text>
</comment>
<dbReference type="RefSeq" id="WP_146452533.1">
    <property type="nucleotide sequence ID" value="NZ_SJPS01000007.1"/>
</dbReference>
<keyword evidence="3" id="KW-1185">Reference proteome</keyword>
<sequence length="266" mass="27003" precursor="true">MRVFSACLGLVTAIATMQIAGAAITSTTTHGAGGNDLNGSIAVGDAISGLISSIDDGNWHGATPSEPERLQALTDDAGPISNLTGLLNDFPGAGLPTKRLQYDLAGPTDIQKIQILTGNFGGDGRVFSTAVINVSTNNGGSFSPLGGFVPGLGANSAGYYQSDASGVVNSGQWQSTLLAISDDGGTPLALGITNLTIDLFAVDNTGGENRDPFDGINSYTGVDDGLTAAIASPLVWEIDVIPVPEPASCLLLLAGLGSTLLTRRNR</sequence>
<protein>
    <recommendedName>
        <fullName evidence="4">PEP-CTERM protein-sorting domain-containing protein</fullName>
    </recommendedName>
</protein>
<dbReference type="InterPro" id="IPR013424">
    <property type="entry name" value="Ice-binding_C"/>
</dbReference>
<evidence type="ECO:0000313" key="3">
    <source>
        <dbReference type="Proteomes" id="UP000318437"/>
    </source>
</evidence>
<name>A0A5C6CF97_9BACT</name>
<dbReference type="EMBL" id="SJPS01000007">
    <property type="protein sequence ID" value="TWU22792.1"/>
    <property type="molecule type" value="Genomic_DNA"/>
</dbReference>
<dbReference type="OrthoDB" id="274772at2"/>
<evidence type="ECO:0008006" key="4">
    <source>
        <dbReference type="Google" id="ProtNLM"/>
    </source>
</evidence>